<evidence type="ECO:0000256" key="16">
    <source>
        <dbReference type="PROSITE-ProRule" id="PRU00110"/>
    </source>
</evidence>
<dbReference type="SMART" id="SM00448">
    <property type="entry name" value="REC"/>
    <property type="match status" value="2"/>
</dbReference>
<evidence type="ECO:0000259" key="21">
    <source>
        <dbReference type="PROSITE" id="PS50894"/>
    </source>
</evidence>
<protein>
    <recommendedName>
        <fullName evidence="15">Sensory/regulatory protein RpfC</fullName>
        <ecNumber evidence="3">2.7.13.3</ecNumber>
    </recommendedName>
</protein>
<dbReference type="AlphaFoldDB" id="A0A839HKC4"/>
<dbReference type="FunFam" id="3.30.565.10:FF:000010">
    <property type="entry name" value="Sensor histidine kinase RcsC"/>
    <property type="match status" value="1"/>
</dbReference>
<dbReference type="InterPro" id="IPR036097">
    <property type="entry name" value="HisK_dim/P_sf"/>
</dbReference>
<dbReference type="SMART" id="SM00387">
    <property type="entry name" value="HATPase_c"/>
    <property type="match status" value="1"/>
</dbReference>
<dbReference type="InterPro" id="IPR035965">
    <property type="entry name" value="PAS-like_dom_sf"/>
</dbReference>
<keyword evidence="10" id="KW-0067">ATP-binding</keyword>
<evidence type="ECO:0000256" key="7">
    <source>
        <dbReference type="ARBA" id="ARBA00022692"/>
    </source>
</evidence>
<dbReference type="InterPro" id="IPR004358">
    <property type="entry name" value="Sig_transdc_His_kin-like_C"/>
</dbReference>
<dbReference type="InterPro" id="IPR001789">
    <property type="entry name" value="Sig_transdc_resp-reg_receiver"/>
</dbReference>
<evidence type="ECO:0000256" key="10">
    <source>
        <dbReference type="ARBA" id="ARBA00022840"/>
    </source>
</evidence>
<evidence type="ECO:0000256" key="17">
    <source>
        <dbReference type="PROSITE-ProRule" id="PRU00169"/>
    </source>
</evidence>
<feature type="domain" description="Response regulatory" evidence="19">
    <location>
        <begin position="757"/>
        <end position="876"/>
    </location>
</feature>
<evidence type="ECO:0000256" key="9">
    <source>
        <dbReference type="ARBA" id="ARBA00022777"/>
    </source>
</evidence>
<dbReference type="InterPro" id="IPR011006">
    <property type="entry name" value="CheY-like_superfamily"/>
</dbReference>
<dbReference type="Gene3D" id="1.20.120.160">
    <property type="entry name" value="HPT domain"/>
    <property type="match status" value="1"/>
</dbReference>
<dbReference type="SUPFAM" id="SSF47384">
    <property type="entry name" value="Homodimeric domain of signal transducing histidine kinase"/>
    <property type="match status" value="1"/>
</dbReference>
<dbReference type="Pfam" id="PF13426">
    <property type="entry name" value="PAS_9"/>
    <property type="match status" value="1"/>
</dbReference>
<evidence type="ECO:0000256" key="12">
    <source>
        <dbReference type="ARBA" id="ARBA00023012"/>
    </source>
</evidence>
<dbReference type="PROSITE" id="PS50112">
    <property type="entry name" value="PAS"/>
    <property type="match status" value="1"/>
</dbReference>
<evidence type="ECO:0000259" key="18">
    <source>
        <dbReference type="PROSITE" id="PS50109"/>
    </source>
</evidence>
<dbReference type="Gene3D" id="3.30.565.10">
    <property type="entry name" value="Histidine kinase-like ATPase, C-terminal domain"/>
    <property type="match status" value="1"/>
</dbReference>
<feature type="domain" description="Response regulatory" evidence="19">
    <location>
        <begin position="603"/>
        <end position="724"/>
    </location>
</feature>
<dbReference type="Pfam" id="PF13188">
    <property type="entry name" value="PAS_8"/>
    <property type="match status" value="2"/>
</dbReference>
<dbReference type="SMART" id="SM00086">
    <property type="entry name" value="PAC"/>
    <property type="match status" value="1"/>
</dbReference>
<reference evidence="22 23" key="1">
    <citation type="journal article" date="2020" name="Arch. Microbiol.">
        <title>The genome sequence of the giant phototrophic gammaproteobacterium Thiospirillum jenense gives insight into its physiological properties and phylogenetic relationships.</title>
        <authorList>
            <person name="Imhoff J.F."/>
            <person name="Meyer T.E."/>
            <person name="Kyndt J.A."/>
        </authorList>
    </citation>
    <scope>NUCLEOTIDE SEQUENCE [LARGE SCALE GENOMIC DNA]</scope>
    <source>
        <strain evidence="22 23">DSM 216</strain>
    </source>
</reference>
<dbReference type="CDD" id="cd00130">
    <property type="entry name" value="PAS"/>
    <property type="match status" value="2"/>
</dbReference>
<dbReference type="InterPro" id="IPR008207">
    <property type="entry name" value="Sig_transdc_His_kin_Hpt_dom"/>
</dbReference>
<feature type="non-terminal residue" evidence="22">
    <location>
        <position position="1"/>
    </location>
</feature>
<dbReference type="EC" id="2.7.13.3" evidence="3"/>
<dbReference type="Pfam" id="PF00512">
    <property type="entry name" value="HisKA"/>
    <property type="match status" value="1"/>
</dbReference>
<dbReference type="PROSITE" id="PS50894">
    <property type="entry name" value="HPT"/>
    <property type="match status" value="1"/>
</dbReference>
<dbReference type="PROSITE" id="PS50110">
    <property type="entry name" value="RESPONSE_REGULATORY"/>
    <property type="match status" value="2"/>
</dbReference>
<keyword evidence="9" id="KW-0418">Kinase</keyword>
<dbReference type="SUPFAM" id="SSF55785">
    <property type="entry name" value="PYP-like sensor domain (PAS domain)"/>
    <property type="match status" value="3"/>
</dbReference>
<dbReference type="SMART" id="SM00091">
    <property type="entry name" value="PAS"/>
    <property type="match status" value="2"/>
</dbReference>
<dbReference type="SMART" id="SM00388">
    <property type="entry name" value="HisKA"/>
    <property type="match status" value="1"/>
</dbReference>
<dbReference type="Pfam" id="PF02518">
    <property type="entry name" value="HATPase_c"/>
    <property type="match status" value="1"/>
</dbReference>
<evidence type="ECO:0000256" key="13">
    <source>
        <dbReference type="ARBA" id="ARBA00023136"/>
    </source>
</evidence>
<keyword evidence="5 17" id="KW-0597">Phosphoprotein</keyword>
<dbReference type="Gene3D" id="3.30.450.20">
    <property type="entry name" value="PAS domain"/>
    <property type="match status" value="3"/>
</dbReference>
<dbReference type="GO" id="GO:0005524">
    <property type="term" value="F:ATP binding"/>
    <property type="evidence" value="ECO:0007669"/>
    <property type="project" value="UniProtKB-KW"/>
</dbReference>
<comment type="subcellular location">
    <subcellularLocation>
        <location evidence="2">Cell membrane</location>
        <topology evidence="2">Multi-pass membrane protein</topology>
    </subcellularLocation>
</comment>
<evidence type="ECO:0000256" key="2">
    <source>
        <dbReference type="ARBA" id="ARBA00004651"/>
    </source>
</evidence>
<evidence type="ECO:0000256" key="5">
    <source>
        <dbReference type="ARBA" id="ARBA00022553"/>
    </source>
</evidence>
<keyword evidence="23" id="KW-1185">Reference proteome</keyword>
<evidence type="ECO:0000256" key="4">
    <source>
        <dbReference type="ARBA" id="ARBA00022475"/>
    </source>
</evidence>
<dbReference type="PROSITE" id="PS50109">
    <property type="entry name" value="HIS_KIN"/>
    <property type="match status" value="1"/>
</dbReference>
<dbReference type="EMBL" id="JABVCQ010000048">
    <property type="protein sequence ID" value="MBB1127306.1"/>
    <property type="molecule type" value="Genomic_DNA"/>
</dbReference>
<dbReference type="PANTHER" id="PTHR45339:SF1">
    <property type="entry name" value="HYBRID SIGNAL TRANSDUCTION HISTIDINE KINASE J"/>
    <property type="match status" value="1"/>
</dbReference>
<feature type="domain" description="Histidine kinase" evidence="18">
    <location>
        <begin position="360"/>
        <end position="581"/>
    </location>
</feature>
<dbReference type="SUPFAM" id="SSF47226">
    <property type="entry name" value="Histidine-containing phosphotransfer domain, HPT domain"/>
    <property type="match status" value="1"/>
</dbReference>
<keyword evidence="7" id="KW-0812">Transmembrane</keyword>
<evidence type="ECO:0000256" key="3">
    <source>
        <dbReference type="ARBA" id="ARBA00012438"/>
    </source>
</evidence>
<evidence type="ECO:0000256" key="6">
    <source>
        <dbReference type="ARBA" id="ARBA00022679"/>
    </source>
</evidence>
<evidence type="ECO:0000313" key="23">
    <source>
        <dbReference type="Proteomes" id="UP000548632"/>
    </source>
</evidence>
<dbReference type="NCBIfam" id="TIGR00229">
    <property type="entry name" value="sensory_box"/>
    <property type="match status" value="2"/>
</dbReference>
<feature type="modified residue" description="Phosphohistidine" evidence="16">
    <location>
        <position position="953"/>
    </location>
</feature>
<dbReference type="CDD" id="cd00082">
    <property type="entry name" value="HisKA"/>
    <property type="match status" value="1"/>
</dbReference>
<comment type="caution">
    <text evidence="22">The sequence shown here is derived from an EMBL/GenBank/DDBJ whole genome shotgun (WGS) entry which is preliminary data.</text>
</comment>
<organism evidence="22 23">
    <name type="scientific">Thiospirillum jenense</name>
    <dbReference type="NCBI Taxonomy" id="1653858"/>
    <lineage>
        <taxon>Bacteria</taxon>
        <taxon>Pseudomonadati</taxon>
        <taxon>Pseudomonadota</taxon>
        <taxon>Gammaproteobacteria</taxon>
        <taxon>Chromatiales</taxon>
        <taxon>Chromatiaceae</taxon>
        <taxon>Thiospirillum</taxon>
    </lineage>
</organism>
<dbReference type="SUPFAM" id="SSF55874">
    <property type="entry name" value="ATPase domain of HSP90 chaperone/DNA topoisomerase II/histidine kinase"/>
    <property type="match status" value="1"/>
</dbReference>
<dbReference type="PANTHER" id="PTHR45339">
    <property type="entry name" value="HYBRID SIGNAL TRANSDUCTION HISTIDINE KINASE J"/>
    <property type="match status" value="1"/>
</dbReference>
<dbReference type="InterPro" id="IPR000014">
    <property type="entry name" value="PAS"/>
</dbReference>
<dbReference type="FunFam" id="1.10.287.130:FF:000002">
    <property type="entry name" value="Two-component osmosensing histidine kinase"/>
    <property type="match status" value="1"/>
</dbReference>
<comment type="catalytic activity">
    <reaction evidence="1">
        <text>ATP + protein L-histidine = ADP + protein N-phospho-L-histidine.</text>
        <dbReference type="EC" id="2.7.13.3"/>
    </reaction>
</comment>
<accession>A0A839HKC4</accession>
<evidence type="ECO:0000256" key="11">
    <source>
        <dbReference type="ARBA" id="ARBA00022989"/>
    </source>
</evidence>
<dbReference type="CDD" id="cd17546">
    <property type="entry name" value="REC_hyHK_CKI1_RcsC-like"/>
    <property type="match status" value="1"/>
</dbReference>
<evidence type="ECO:0000256" key="1">
    <source>
        <dbReference type="ARBA" id="ARBA00000085"/>
    </source>
</evidence>
<evidence type="ECO:0000313" key="22">
    <source>
        <dbReference type="EMBL" id="MBB1127306.1"/>
    </source>
</evidence>
<dbReference type="Proteomes" id="UP000548632">
    <property type="component" value="Unassembled WGS sequence"/>
</dbReference>
<dbReference type="InterPro" id="IPR036890">
    <property type="entry name" value="HATPase_C_sf"/>
</dbReference>
<keyword evidence="12" id="KW-0902">Two-component regulatory system</keyword>
<dbReference type="Pfam" id="PF00072">
    <property type="entry name" value="Response_reg"/>
    <property type="match status" value="2"/>
</dbReference>
<feature type="modified residue" description="4-aspartylphosphate" evidence="17">
    <location>
        <position position="806"/>
    </location>
</feature>
<evidence type="ECO:0000259" key="19">
    <source>
        <dbReference type="PROSITE" id="PS50110"/>
    </source>
</evidence>
<gene>
    <name evidence="22" type="ORF">HUK38_13900</name>
</gene>
<dbReference type="CDD" id="cd16922">
    <property type="entry name" value="HATPase_EvgS-ArcB-TorS-like"/>
    <property type="match status" value="1"/>
</dbReference>
<dbReference type="GO" id="GO:0005886">
    <property type="term" value="C:plasma membrane"/>
    <property type="evidence" value="ECO:0007669"/>
    <property type="project" value="UniProtKB-SubCell"/>
</dbReference>
<dbReference type="CDD" id="cd00088">
    <property type="entry name" value="HPT"/>
    <property type="match status" value="1"/>
</dbReference>
<dbReference type="InterPro" id="IPR005467">
    <property type="entry name" value="His_kinase_dom"/>
</dbReference>
<keyword evidence="13" id="KW-0472">Membrane</keyword>
<dbReference type="InterPro" id="IPR001610">
    <property type="entry name" value="PAC"/>
</dbReference>
<dbReference type="Gene3D" id="1.10.287.130">
    <property type="match status" value="1"/>
</dbReference>
<keyword evidence="8" id="KW-0547">Nucleotide-binding</keyword>
<evidence type="ECO:0000256" key="14">
    <source>
        <dbReference type="ARBA" id="ARBA00064003"/>
    </source>
</evidence>
<dbReference type="RefSeq" id="WP_182584934.1">
    <property type="nucleotide sequence ID" value="NZ_JABVCQ010000048.1"/>
</dbReference>
<keyword evidence="11" id="KW-1133">Transmembrane helix</keyword>
<dbReference type="Gene3D" id="3.40.50.2300">
    <property type="match status" value="2"/>
</dbReference>
<evidence type="ECO:0000256" key="8">
    <source>
        <dbReference type="ARBA" id="ARBA00022741"/>
    </source>
</evidence>
<evidence type="ECO:0000256" key="15">
    <source>
        <dbReference type="ARBA" id="ARBA00068150"/>
    </source>
</evidence>
<keyword evidence="6" id="KW-0808">Transferase</keyword>
<name>A0A839HKC4_9GAMM</name>
<feature type="domain" description="PAS" evidence="20">
    <location>
        <begin position="95"/>
        <end position="137"/>
    </location>
</feature>
<keyword evidence="4" id="KW-1003">Cell membrane</keyword>
<dbReference type="InterPro" id="IPR003661">
    <property type="entry name" value="HisK_dim/P_dom"/>
</dbReference>
<dbReference type="GO" id="GO:0000155">
    <property type="term" value="F:phosphorelay sensor kinase activity"/>
    <property type="evidence" value="ECO:0007669"/>
    <property type="project" value="InterPro"/>
</dbReference>
<dbReference type="SUPFAM" id="SSF52172">
    <property type="entry name" value="CheY-like"/>
    <property type="match status" value="2"/>
</dbReference>
<dbReference type="InterPro" id="IPR036641">
    <property type="entry name" value="HPT_dom_sf"/>
</dbReference>
<dbReference type="InterPro" id="IPR003594">
    <property type="entry name" value="HATPase_dom"/>
</dbReference>
<comment type="subunit">
    <text evidence="14">At low DSF concentrations, interacts with RpfF.</text>
</comment>
<feature type="domain" description="HPt" evidence="21">
    <location>
        <begin position="914"/>
        <end position="1015"/>
    </location>
</feature>
<feature type="modified residue" description="4-aspartylphosphate" evidence="17">
    <location>
        <position position="657"/>
    </location>
</feature>
<dbReference type="Pfam" id="PF01627">
    <property type="entry name" value="Hpt"/>
    <property type="match status" value="1"/>
</dbReference>
<dbReference type="PRINTS" id="PR00344">
    <property type="entry name" value="BCTRLSENSOR"/>
</dbReference>
<evidence type="ECO:0000259" key="20">
    <source>
        <dbReference type="PROSITE" id="PS50112"/>
    </source>
</evidence>
<sequence>FLNASPSFADQTGLTVKDILGQRVTTVLPSVENASLIQQFGQMVLNGTALSFEQYCASLNRYFFINAYPLGNHQFATVFNDISERKIAEMRLQENEANFRAFFETVDDLMLVATTNGQILFANLAVERKLGYTNDELRSLHVLDLHAKKQRIEAETIFAAMLNGEGQVCPLPLLGKYGQLLPVETRVWQGYWNGEQCIFGICKDLTAEQQAQQRFERLFRSNPAPMALTLLPERRFTEVNDAFVKTLGYTHVDVIDHTASEIGLFVNPSYQMMITNQLATFGCVNAVEIQVRCKDGVILDGLFSGEVIHSQGQDYFLSVMIDITTQKHALIALVDANKALQAATARAEMANVAKSAFLANMSHEIRTPMNGVIGMTGLLLDTILNSEQRRYAEIALSSAESLLSLINDILDFSKIEAGKLELEILTFELDPLLDDIVATLALPAQNKGLELLYDVAQEVPTYLRGDPGRVRQILTNLVNNAIKFTHEGEILVHLTVIEKTAHDATLRFAVRDTGIGIPDDKQSLLFDKFSQVDVSITRQYGGTGLGLAIVKQLANMMGGTVGVESTIGKGSVFWFTARFGYSSNHAGEQLRHRQAPSELYHQRVLIVDDNATNRDILSTRLLTWGLRTVEVSDGVSALKALYHAFDMHDPFQLALIDLQMPRMDGETLGRAIRADQRFADLKMVLLPSLTLPGDSARFSASGFNGHLVKPIRHQELWELLLHLPATPSHSSVSITNKLPAISEVSSQLESPAALTGRVLVVEDNHVNQEVLVTMLNKTGLRCDAVADGNEALLSLQIVPYDLVLMDVQMPIMDGYEATRRIRAIDTPVLNAQIPIIAMTAHAMQGDRERCLAAGMNDYLTKPVQRHALQDTLKRWLPLHNEQLSLTTEHPEQLLTTEIPLVFDYNDLLIRLAGDTNMANEIGVIFLSDMAQRLKILQQQSSDEKWSDIIMQAHTIKGTCANLSAIEMQTIASRLEDAAQNGELDNAVIQISCLTIAFERLQQAMATVGIKTNLVS</sequence>
<proteinExistence type="predicted"/>